<dbReference type="InterPro" id="IPR039426">
    <property type="entry name" value="TonB-dep_rcpt-like"/>
</dbReference>
<evidence type="ECO:0000256" key="2">
    <source>
        <dbReference type="ARBA" id="ARBA00022448"/>
    </source>
</evidence>
<sequence length="855" mass="95481">MLSHPVHIRFLLCAQTMPLWLEGKNTMSNLNSRLMRNKRAGFQLSTLVLSMLSLTHVHAQEENNVEYVQVIGQAASMDKALKEQKRADQISSVVHADGIGQLPDDNAAEALQRIPGVSTERDQGEGRFVSVRGLGADLNSVTINGTLVPAPESDRRGVALDVLPSELVQSLAVVKTLTPDMDANSLGGTVQVESLSAFDHDGLFYTGTVEGSYDDKREKYSPKASGAISNRFSVGEGQDNLGVALALSYQNRKFGSDNVETGGVWDGHALEETAMRQYDIERERIGAGLNFDYRPNDTGEYYLRTLYSRFKDTETRQEVAAEFSDPLLAGQSGDAEVTRSLKNREETQEIQSFVLGGKQGFGTWTVEGQLGYSEASEENPGGISGAKYKAELSNFGFNSTQKPVITADQDLYDAANYELDSISWEQSKTTDEEYNAKLDFLKDYMLGNYAASFKFGGKISQREKTNNTDEWEYEDLSTSSSDFNSNSDYELGQFGPSLNVDAIKAKISGLNASDYVVADGSIINDFKSNEDIQAAYLMNTVDLDQLRVIAGLRYENTQFKARGFEFNDDVITSTQYENDYDHWLPSLHFRYQLADNAYLRAAWTNSVVRPNFAQSAPGVYIDGDEAEFGNPMLKPLESSNFDLGVEKYLGQASMVGFYAFYKDIDNFIYNTNIAGTGQWADFDEAITYKNGNQAKLYGMEFAYSQKFDHLAAPWNGMLLGFNTTFSKSEADIDSMKDGELLSRRIHLPNQSDVVGNLMLGWENERFGVRLSANYKSSYLYELGDIDAPEKDIYTDDQVFLDFSSHLNLSKNLQLKFDIQNITDEVYYNYSGSKAYNAQYEEYGPAYKLALTYTHF</sequence>
<reference evidence="12 13" key="1">
    <citation type="submission" date="2013-03" db="EMBL/GenBank/DDBJ databases">
        <title>The Genome Sequence of Acinetobacter sp. CIP 110321.</title>
        <authorList>
            <consortium name="The Broad Institute Genome Sequencing Platform"/>
            <consortium name="The Broad Institute Genome Sequencing Center for Infectious Disease"/>
            <person name="Cerqueira G."/>
            <person name="Feldgarden M."/>
            <person name="Courvalin P."/>
            <person name="Perichon B."/>
            <person name="Grillot-Courvalin C."/>
            <person name="Clermont D."/>
            <person name="Rocha E."/>
            <person name="Yoon E.-J."/>
            <person name="Nemec A."/>
            <person name="Walker B."/>
            <person name="Young S.K."/>
            <person name="Zeng Q."/>
            <person name="Gargeya S."/>
            <person name="Fitzgerald M."/>
            <person name="Haas B."/>
            <person name="Abouelleil A."/>
            <person name="Alvarado L."/>
            <person name="Arachchi H.M."/>
            <person name="Berlin A.M."/>
            <person name="Chapman S.B."/>
            <person name="Dewar J."/>
            <person name="Goldberg J."/>
            <person name="Griggs A."/>
            <person name="Gujja S."/>
            <person name="Hansen M."/>
            <person name="Howarth C."/>
            <person name="Imamovic A."/>
            <person name="Larimer J."/>
            <person name="McCowan C."/>
            <person name="Murphy C."/>
            <person name="Neiman D."/>
            <person name="Pearson M."/>
            <person name="Priest M."/>
            <person name="Roberts A."/>
            <person name="Saif S."/>
            <person name="Shea T."/>
            <person name="Sisk P."/>
            <person name="Sykes S."/>
            <person name="Wortman J."/>
            <person name="Nusbaum C."/>
            <person name="Birren B."/>
        </authorList>
    </citation>
    <scope>NUCLEOTIDE SEQUENCE [LARGE SCALE GENOMIC DNA]</scope>
    <source>
        <strain evidence="12 13">CIP 110321</strain>
    </source>
</reference>
<evidence type="ECO:0000313" key="12">
    <source>
        <dbReference type="EMBL" id="EOR02223.1"/>
    </source>
</evidence>
<evidence type="ECO:0000259" key="11">
    <source>
        <dbReference type="Pfam" id="PF07715"/>
    </source>
</evidence>
<evidence type="ECO:0000256" key="4">
    <source>
        <dbReference type="ARBA" id="ARBA00022692"/>
    </source>
</evidence>
<dbReference type="InterPro" id="IPR012910">
    <property type="entry name" value="Plug_dom"/>
</dbReference>
<keyword evidence="3 8" id="KW-1134">Transmembrane beta strand</keyword>
<dbReference type="InterPro" id="IPR037066">
    <property type="entry name" value="Plug_dom_sf"/>
</dbReference>
<comment type="similarity">
    <text evidence="8 9">Belongs to the TonB-dependent receptor family.</text>
</comment>
<feature type="domain" description="TonB-dependent receptor plug" evidence="11">
    <location>
        <begin position="85"/>
        <end position="189"/>
    </location>
</feature>
<dbReference type="InterPro" id="IPR036942">
    <property type="entry name" value="Beta-barrel_TonB_sf"/>
</dbReference>
<comment type="caution">
    <text evidence="12">The sequence shown here is derived from an EMBL/GenBank/DDBJ whole genome shotgun (WGS) entry which is preliminary data.</text>
</comment>
<evidence type="ECO:0000256" key="6">
    <source>
        <dbReference type="ARBA" id="ARBA00023136"/>
    </source>
</evidence>
<dbReference type="EMBL" id="AQFL01000029">
    <property type="protein sequence ID" value="EOR02223.1"/>
    <property type="molecule type" value="Genomic_DNA"/>
</dbReference>
<dbReference type="PROSITE" id="PS52016">
    <property type="entry name" value="TONB_DEPENDENT_REC_3"/>
    <property type="match status" value="1"/>
</dbReference>
<keyword evidence="4 8" id="KW-0812">Transmembrane</keyword>
<dbReference type="PANTHER" id="PTHR40980:SF4">
    <property type="entry name" value="TONB-DEPENDENT RECEPTOR-LIKE BETA-BARREL DOMAIN-CONTAINING PROTEIN"/>
    <property type="match status" value="1"/>
</dbReference>
<protein>
    <recommendedName>
        <fullName evidence="14">TonB-dependent receptor</fullName>
    </recommendedName>
</protein>
<dbReference type="InterPro" id="IPR000531">
    <property type="entry name" value="Beta-barrel_TonB"/>
</dbReference>
<feature type="domain" description="TonB-dependent receptor-like beta-barrel" evidence="10">
    <location>
        <begin position="404"/>
        <end position="821"/>
    </location>
</feature>
<dbReference type="PANTHER" id="PTHR40980">
    <property type="entry name" value="PLUG DOMAIN-CONTAINING PROTEIN"/>
    <property type="match status" value="1"/>
</dbReference>
<evidence type="ECO:0000259" key="10">
    <source>
        <dbReference type="Pfam" id="PF00593"/>
    </source>
</evidence>
<dbReference type="GO" id="GO:0009279">
    <property type="term" value="C:cell outer membrane"/>
    <property type="evidence" value="ECO:0007669"/>
    <property type="project" value="UniProtKB-SubCell"/>
</dbReference>
<evidence type="ECO:0000256" key="3">
    <source>
        <dbReference type="ARBA" id="ARBA00022452"/>
    </source>
</evidence>
<name>R9AJ41_9GAMM</name>
<evidence type="ECO:0008006" key="14">
    <source>
        <dbReference type="Google" id="ProtNLM"/>
    </source>
</evidence>
<dbReference type="HOGENOM" id="CLU_006935_1_2_6"/>
<gene>
    <name evidence="12" type="ORF">F896_03910</name>
</gene>
<dbReference type="Pfam" id="PF00593">
    <property type="entry name" value="TonB_dep_Rec_b-barrel"/>
    <property type="match status" value="1"/>
</dbReference>
<dbReference type="Gene3D" id="2.170.130.10">
    <property type="entry name" value="TonB-dependent receptor, plug domain"/>
    <property type="match status" value="1"/>
</dbReference>
<dbReference type="SUPFAM" id="SSF56935">
    <property type="entry name" value="Porins"/>
    <property type="match status" value="1"/>
</dbReference>
<dbReference type="InterPro" id="IPR010104">
    <property type="entry name" value="TonB_rcpt_bac"/>
</dbReference>
<evidence type="ECO:0000313" key="13">
    <source>
        <dbReference type="Proteomes" id="UP000016203"/>
    </source>
</evidence>
<dbReference type="Gene3D" id="2.40.170.20">
    <property type="entry name" value="TonB-dependent receptor, beta-barrel domain"/>
    <property type="match status" value="1"/>
</dbReference>
<keyword evidence="5 9" id="KW-0798">TonB box</keyword>
<keyword evidence="6 8" id="KW-0472">Membrane</keyword>
<evidence type="ECO:0000256" key="5">
    <source>
        <dbReference type="ARBA" id="ARBA00023077"/>
    </source>
</evidence>
<organism evidence="12 13">
    <name type="scientific">Acinetobacter genomosp. 15BJ</name>
    <dbReference type="NCBI Taxonomy" id="106651"/>
    <lineage>
        <taxon>Bacteria</taxon>
        <taxon>Pseudomonadati</taxon>
        <taxon>Pseudomonadota</taxon>
        <taxon>Gammaproteobacteria</taxon>
        <taxon>Moraxellales</taxon>
        <taxon>Moraxellaceae</taxon>
        <taxon>Acinetobacter</taxon>
    </lineage>
</organism>
<keyword evidence="7 8" id="KW-0998">Cell outer membrane</keyword>
<evidence type="ECO:0000256" key="1">
    <source>
        <dbReference type="ARBA" id="ARBA00004571"/>
    </source>
</evidence>
<dbReference type="AlphaFoldDB" id="R9AJ41"/>
<dbReference type="NCBIfam" id="TIGR01782">
    <property type="entry name" value="TonB-Xanth-Caul"/>
    <property type="match status" value="1"/>
</dbReference>
<dbReference type="Proteomes" id="UP000016203">
    <property type="component" value="Unassembled WGS sequence"/>
</dbReference>
<evidence type="ECO:0000256" key="9">
    <source>
        <dbReference type="RuleBase" id="RU003357"/>
    </source>
</evidence>
<evidence type="ECO:0000256" key="8">
    <source>
        <dbReference type="PROSITE-ProRule" id="PRU01360"/>
    </source>
</evidence>
<keyword evidence="2 8" id="KW-0813">Transport</keyword>
<proteinExistence type="inferred from homology"/>
<dbReference type="Pfam" id="PF07715">
    <property type="entry name" value="Plug"/>
    <property type="match status" value="1"/>
</dbReference>
<dbReference type="PATRIC" id="fig|1217699.3.peg.3814"/>
<evidence type="ECO:0000256" key="7">
    <source>
        <dbReference type="ARBA" id="ARBA00023237"/>
    </source>
</evidence>
<comment type="subcellular location">
    <subcellularLocation>
        <location evidence="1 8">Cell outer membrane</location>
        <topology evidence="1 8">Multi-pass membrane protein</topology>
    </subcellularLocation>
</comment>
<dbReference type="CDD" id="cd01347">
    <property type="entry name" value="ligand_gated_channel"/>
    <property type="match status" value="1"/>
</dbReference>
<accession>R9AJ41</accession>